<keyword evidence="2" id="KW-1185">Reference proteome</keyword>
<organism evidence="1 2">
    <name type="scientific">Candidatus Nitrosotenuis cloacae</name>
    <dbReference type="NCBI Taxonomy" id="1603555"/>
    <lineage>
        <taxon>Archaea</taxon>
        <taxon>Nitrososphaerota</taxon>
        <taxon>Candidatus Nitrosotenuis</taxon>
    </lineage>
</organism>
<dbReference type="PANTHER" id="PTHR35866">
    <property type="entry name" value="PUTATIVE-RELATED"/>
    <property type="match status" value="1"/>
</dbReference>
<dbReference type="EMBL" id="CP011097">
    <property type="protein sequence ID" value="AJZ75100.2"/>
    <property type="molecule type" value="Genomic_DNA"/>
</dbReference>
<accession>A0A3G1B0D5</accession>
<dbReference type="AlphaFoldDB" id="A0A3G1B0D5"/>
<evidence type="ECO:0000313" key="2">
    <source>
        <dbReference type="Proteomes" id="UP000266745"/>
    </source>
</evidence>
<dbReference type="Proteomes" id="UP000266745">
    <property type="component" value="Chromosome"/>
</dbReference>
<evidence type="ECO:0000313" key="1">
    <source>
        <dbReference type="EMBL" id="AJZ75100.2"/>
    </source>
</evidence>
<dbReference type="Pfam" id="PF03692">
    <property type="entry name" value="CxxCxxCC"/>
    <property type="match status" value="1"/>
</dbReference>
<sequence length="167" mass="19295">MIHNIMPDFSSLCGSCKSQGCCTDSAVPLVFDSDFIELKSIGKATNEFLHDRNVNGNIIKAINKKKDSTECVFWIDDKCSIYHQRPFDCRAYPFDILKVNESYCWIVYSCNPDSDWSWAESYLQDLEKDRAFSEVMQKVEIFSGNTSIILPTESEKTPYIILRKVRY</sequence>
<dbReference type="InterPro" id="IPR005358">
    <property type="entry name" value="Puta_zinc/iron-chelating_dom"/>
</dbReference>
<protein>
    <submittedName>
        <fullName evidence="1">Uncharacterized protein</fullName>
    </submittedName>
</protein>
<reference evidence="1 2" key="1">
    <citation type="journal article" date="2016" name="Sci. Rep.">
        <title>A novel ammonia-oxidizing archaeon from wastewater treatment plant: Its enrichment, physiological and genomic characteristics.</title>
        <authorList>
            <person name="Li Y."/>
            <person name="Ding K."/>
            <person name="Wen X."/>
            <person name="Zhang B."/>
            <person name="Shen B."/>
            <person name="Yang Y."/>
        </authorList>
    </citation>
    <scope>NUCLEOTIDE SEQUENCE [LARGE SCALE GENOMIC DNA]</scope>
    <source>
        <strain evidence="1 2">SAT1</strain>
    </source>
</reference>
<proteinExistence type="predicted"/>
<dbReference type="PANTHER" id="PTHR35866:SF1">
    <property type="entry name" value="YKGJ FAMILY CYSTEINE CLUSTER PROTEIN"/>
    <property type="match status" value="1"/>
</dbReference>
<dbReference type="KEGG" id="tah:SU86_000370"/>
<gene>
    <name evidence="1" type="ORF">SU86_000370</name>
</gene>
<name>A0A3G1B0D5_9ARCH</name>
<dbReference type="STRING" id="1603555.SU86_000370"/>